<dbReference type="InterPro" id="IPR000210">
    <property type="entry name" value="BTB/POZ_dom"/>
</dbReference>
<dbReference type="PANTHER" id="PTHR22743">
    <property type="entry name" value="MEPRIN/TRAF-LIKE MATH FAMILY-C.ELEGANS"/>
    <property type="match status" value="1"/>
</dbReference>
<dbReference type="PROSITE" id="PS50097">
    <property type="entry name" value="BTB"/>
    <property type="match status" value="1"/>
</dbReference>
<dbReference type="InterPro" id="IPR011333">
    <property type="entry name" value="SKP1/BTB/POZ_sf"/>
</dbReference>
<dbReference type="PANTHER" id="PTHR22743:SF165">
    <property type="entry name" value="BTB AND MATH DOMAIN CONTAINING-RELATED"/>
    <property type="match status" value="1"/>
</dbReference>
<dbReference type="CDD" id="cd18186">
    <property type="entry name" value="BTB_POZ_ZBTB_KLHL-like"/>
    <property type="match status" value="1"/>
</dbReference>
<dbReference type="InterPro" id="IPR008974">
    <property type="entry name" value="TRAF-like"/>
</dbReference>
<dbReference type="HOGENOM" id="CLU_051249_1_1_1"/>
<dbReference type="PROSITE" id="PS50144">
    <property type="entry name" value="MATH"/>
    <property type="match status" value="1"/>
</dbReference>
<dbReference type="SUPFAM" id="SSF54695">
    <property type="entry name" value="POZ domain"/>
    <property type="match status" value="1"/>
</dbReference>
<evidence type="ECO:0000259" key="1">
    <source>
        <dbReference type="PROSITE" id="PS50097"/>
    </source>
</evidence>
<evidence type="ECO:0000259" key="2">
    <source>
        <dbReference type="PROSITE" id="PS50144"/>
    </source>
</evidence>
<evidence type="ECO:0000313" key="3">
    <source>
        <dbReference type="EMBL" id="EFO96250.1"/>
    </source>
</evidence>
<dbReference type="STRING" id="31234.E3M9C4"/>
<dbReference type="SMART" id="SM00061">
    <property type="entry name" value="MATH"/>
    <property type="match status" value="1"/>
</dbReference>
<protein>
    <recommendedName>
        <fullName evidence="5">BTB domain-containing protein</fullName>
    </recommendedName>
</protein>
<feature type="domain" description="MATH" evidence="2">
    <location>
        <begin position="7"/>
        <end position="127"/>
    </location>
</feature>
<dbReference type="EMBL" id="DS268430">
    <property type="protein sequence ID" value="EFO96250.1"/>
    <property type="molecule type" value="Genomic_DNA"/>
</dbReference>
<sequence>MPTAVKEFLLTHVFENISTLKENERFLSPVVDHFNVPWRIGCTHAGGMFICYVFCERPRDSGEWAINTGITVELISATGKSIKRTGKDYNYESSSQFSGWGFHQFVQWETVKKEYAINDRLVVQVHVVIEQITGIEISKIRHFDETTKILSDVILIVEDVKFYVLKAFLAAQSSYFKSMFFGEFKESKKSEIKLDGVNAEDFHYFLELLYLEPALTNSNVEGVLVLADMYDAKNATRLCEEFLIGKSKDSLRNKLAISMKFQLEDLKKHCIESLKSKADIRAVLGSSGSEPKFDSSITNSLFEKMFSLPE</sequence>
<dbReference type="Pfam" id="PF00651">
    <property type="entry name" value="BTB"/>
    <property type="match status" value="1"/>
</dbReference>
<keyword evidence="4" id="KW-1185">Reference proteome</keyword>
<dbReference type="OrthoDB" id="409824at2759"/>
<evidence type="ECO:0000313" key="4">
    <source>
        <dbReference type="Proteomes" id="UP000008281"/>
    </source>
</evidence>
<dbReference type="Proteomes" id="UP000008281">
    <property type="component" value="Unassembled WGS sequence"/>
</dbReference>
<dbReference type="CDD" id="cd00121">
    <property type="entry name" value="MATH"/>
    <property type="match status" value="1"/>
</dbReference>
<dbReference type="Gene3D" id="2.60.210.10">
    <property type="entry name" value="Apoptosis, Tumor Necrosis Factor Receptor Associated Protein 2, Chain A"/>
    <property type="match status" value="1"/>
</dbReference>
<dbReference type="Gene3D" id="3.30.710.10">
    <property type="entry name" value="Potassium Channel Kv1.1, Chain A"/>
    <property type="match status" value="1"/>
</dbReference>
<feature type="domain" description="BTB" evidence="1">
    <location>
        <begin position="151"/>
        <end position="210"/>
    </location>
</feature>
<reference evidence="3" key="1">
    <citation type="submission" date="2007-07" db="EMBL/GenBank/DDBJ databases">
        <title>PCAP assembly of the Caenorhabditis remanei genome.</title>
        <authorList>
            <consortium name="The Caenorhabditis remanei Sequencing Consortium"/>
            <person name="Wilson R.K."/>
        </authorList>
    </citation>
    <scope>NUCLEOTIDE SEQUENCE [LARGE SCALE GENOMIC DNA]</scope>
    <source>
        <strain evidence="3">PB4641</strain>
    </source>
</reference>
<organism evidence="4">
    <name type="scientific">Caenorhabditis remanei</name>
    <name type="common">Caenorhabditis vulgaris</name>
    <dbReference type="NCBI Taxonomy" id="31234"/>
    <lineage>
        <taxon>Eukaryota</taxon>
        <taxon>Metazoa</taxon>
        <taxon>Ecdysozoa</taxon>
        <taxon>Nematoda</taxon>
        <taxon>Chromadorea</taxon>
        <taxon>Rhabditida</taxon>
        <taxon>Rhabditina</taxon>
        <taxon>Rhabditomorpha</taxon>
        <taxon>Rhabditoidea</taxon>
        <taxon>Rhabditidae</taxon>
        <taxon>Peloderinae</taxon>
        <taxon>Caenorhabditis</taxon>
    </lineage>
</organism>
<name>E3M9C4_CAERE</name>
<accession>E3M9C4</accession>
<dbReference type="Pfam" id="PF00917">
    <property type="entry name" value="MATH"/>
    <property type="match status" value="1"/>
</dbReference>
<gene>
    <name evidence="3" type="ORF">CRE_14655</name>
</gene>
<dbReference type="AlphaFoldDB" id="E3M9C4"/>
<dbReference type="OMA" id="CERPRDS"/>
<dbReference type="InterPro" id="IPR052664">
    <property type="entry name" value="BTB-MATH_domain_protein"/>
</dbReference>
<dbReference type="InParanoid" id="E3M9C4"/>
<evidence type="ECO:0008006" key="5">
    <source>
        <dbReference type="Google" id="ProtNLM"/>
    </source>
</evidence>
<dbReference type="eggNOG" id="ENOG502QUFU">
    <property type="taxonomic scope" value="Eukaryota"/>
</dbReference>
<dbReference type="InterPro" id="IPR002083">
    <property type="entry name" value="MATH/TRAF_dom"/>
</dbReference>
<dbReference type="SUPFAM" id="SSF49599">
    <property type="entry name" value="TRAF domain-like"/>
    <property type="match status" value="1"/>
</dbReference>
<proteinExistence type="predicted"/>
<dbReference type="SMART" id="SM00225">
    <property type="entry name" value="BTB"/>
    <property type="match status" value="1"/>
</dbReference>